<organism evidence="3 4">
    <name type="scientific">Leadbettera azotonutricia (strain ATCC BAA-888 / DSM 13862 / ZAS-9)</name>
    <name type="common">Treponema azotonutricium</name>
    <dbReference type="NCBI Taxonomy" id="545695"/>
    <lineage>
        <taxon>Bacteria</taxon>
        <taxon>Pseudomonadati</taxon>
        <taxon>Spirochaetota</taxon>
        <taxon>Spirochaetia</taxon>
        <taxon>Spirochaetales</taxon>
        <taxon>Breznakiellaceae</taxon>
        <taxon>Leadbettera</taxon>
    </lineage>
</organism>
<dbReference type="PANTHER" id="PTHR31151">
    <property type="entry name" value="PROLINE-TRNA LIGASE (DUF1680)"/>
    <property type="match status" value="1"/>
</dbReference>
<dbReference type="EMBL" id="CP001841">
    <property type="protein sequence ID" value="AEF80501.1"/>
    <property type="molecule type" value="Genomic_DNA"/>
</dbReference>
<dbReference type="InterPro" id="IPR008928">
    <property type="entry name" value="6-hairpin_glycosidase_sf"/>
</dbReference>
<dbReference type="KEGG" id="taz:TREAZ_2642"/>
<reference evidence="3 4" key="2">
    <citation type="journal article" date="2011" name="ISME J.">
        <title>RNA-seq reveals cooperative metabolic interactions between two termite-gut spirochete species in co-culture.</title>
        <authorList>
            <person name="Rosenthal A.Z."/>
            <person name="Matson E.G."/>
            <person name="Eldar A."/>
            <person name="Leadbetter J.R."/>
        </authorList>
    </citation>
    <scope>NUCLEOTIDE SEQUENCE [LARGE SCALE GENOMIC DNA]</scope>
    <source>
        <strain evidence="4">ATCC BAA-888 / DSM 13862 / ZAS-9</strain>
    </source>
</reference>
<dbReference type="PANTHER" id="PTHR31151:SF0">
    <property type="entry name" value="PROLINE-TRNA LIGASE (DUF1680)"/>
    <property type="match status" value="1"/>
</dbReference>
<dbReference type="Proteomes" id="UP000009222">
    <property type="component" value="Chromosome"/>
</dbReference>
<reference evidence="4" key="1">
    <citation type="submission" date="2009-12" db="EMBL/GenBank/DDBJ databases">
        <title>Complete sequence of Treponema azotonutricium strain ZAS-9.</title>
        <authorList>
            <person name="Tetu S.G."/>
            <person name="Matson E."/>
            <person name="Ren Q."/>
            <person name="Seshadri R."/>
            <person name="Elbourne L."/>
            <person name="Hassan K.A."/>
            <person name="Durkin A."/>
            <person name="Radune D."/>
            <person name="Mohamoud Y."/>
            <person name="Shay R."/>
            <person name="Jin S."/>
            <person name="Zhang X."/>
            <person name="Lucey K."/>
            <person name="Ballor N.R."/>
            <person name="Ottesen E."/>
            <person name="Rosenthal R."/>
            <person name="Allen A."/>
            <person name="Leadbetter J.R."/>
            <person name="Paulsen I.T."/>
        </authorList>
    </citation>
    <scope>NUCLEOTIDE SEQUENCE [LARGE SCALE GENOMIC DNA]</scope>
    <source>
        <strain evidence="4">ATCC BAA-888 / DSM 13862 / ZAS-9</strain>
    </source>
</reference>
<dbReference type="GO" id="GO:0005975">
    <property type="term" value="P:carbohydrate metabolic process"/>
    <property type="evidence" value="ECO:0007669"/>
    <property type="project" value="InterPro"/>
</dbReference>
<dbReference type="OrthoDB" id="9757939at2"/>
<dbReference type="Pfam" id="PF20736">
    <property type="entry name" value="Glyco_hydro127M"/>
    <property type="match status" value="1"/>
</dbReference>
<gene>
    <name evidence="3" type="ordered locus">TREAZ_2642</name>
</gene>
<proteinExistence type="predicted"/>
<dbReference type="SUPFAM" id="SSF48208">
    <property type="entry name" value="Six-hairpin glycosidases"/>
    <property type="match status" value="1"/>
</dbReference>
<protein>
    <recommendedName>
        <fullName evidence="5">DUF1680 family protein</fullName>
    </recommendedName>
</protein>
<dbReference type="InterPro" id="IPR012878">
    <property type="entry name" value="Beta-AFase-like_GH127_cat"/>
</dbReference>
<feature type="domain" description="Non-reducing end beta-L-arabinofuranosidase-like GH127 catalytic" evidence="1">
    <location>
        <begin position="73"/>
        <end position="391"/>
    </location>
</feature>
<dbReference type="eggNOG" id="COG3533">
    <property type="taxonomic scope" value="Bacteria"/>
</dbReference>
<sequence>MKTDKLHNALSAFPLTAVEPKGWLLRQLEIQMKGLTGILHEAWDSVGSYSGWLGGTGENWERCPYYLDGLLPLSYYLDDGKHRELCDRFIAWALKSQDKEGNFGPAASKDDYWSRFVMLKVLIQYAEITGDPQVNVLCKGYFKYAAKSLDQRPLAQWGKARAGDLLYCIKWLYEQEPDAALIDLAQKVSSQALDWGGLYTNFPFTRATSFYYNWDKVKANNTWSQFDVAMAFHATHIVNVAMGLKFPAMQYCFDHNKDHYAALKAGLEALAKYHGTAAGIFNGDEHLSGNSPSQGAELCSVVELMFSLQCMLESFGDPAWGDLLERIAYNSLPATISEDFMSHQYLQQANQVLATVAKRNWFNNDDTSNTFGLEPNFGCCTANMHQGWPKFLKSLWFREGEDTLVSMVFAPSAVKLVFEGCPYKLELGTSYPFRDILNYKVVEGRGKEFTLKIRHPQWASNFDVRINGKPEAVTSVDNFLVIKRIWDCGDILNCHFAMPIAKSRWFNNSLAVERGPLVFGLDIAEKWTAFRETGGIKDYEIRPESEWNYALDEGGTIEAKEKEIADLPFSKKSPPVILEAPARKLPSWGLENNSAAPPPLSPVQTAEPVEIIRLIPYGCAKLRISQFPYYSEASLK</sequence>
<accession>F5YEC8</accession>
<evidence type="ECO:0008006" key="5">
    <source>
        <dbReference type="Google" id="ProtNLM"/>
    </source>
</evidence>
<dbReference type="RefSeq" id="WP_015712889.1">
    <property type="nucleotide sequence ID" value="NC_015577.1"/>
</dbReference>
<dbReference type="InParanoid" id="F5YEC8"/>
<evidence type="ECO:0000313" key="4">
    <source>
        <dbReference type="Proteomes" id="UP000009222"/>
    </source>
</evidence>
<evidence type="ECO:0000259" key="1">
    <source>
        <dbReference type="Pfam" id="PF07944"/>
    </source>
</evidence>
<evidence type="ECO:0000259" key="2">
    <source>
        <dbReference type="Pfam" id="PF20736"/>
    </source>
</evidence>
<dbReference type="InterPro" id="IPR049046">
    <property type="entry name" value="Beta-AFase-like_GH127_middle"/>
</dbReference>
<name>F5YEC8_LEAAZ</name>
<keyword evidence="4" id="KW-1185">Reference proteome</keyword>
<feature type="domain" description="Non-reducing end beta-L-arabinofuranosidase-like GH127 middle" evidence="2">
    <location>
        <begin position="405"/>
        <end position="498"/>
    </location>
</feature>
<dbReference type="AlphaFoldDB" id="F5YEC8"/>
<dbReference type="HOGENOM" id="CLU_016354_0_0_12"/>
<dbReference type="Pfam" id="PF07944">
    <property type="entry name" value="Beta-AFase-like_GH127_cat"/>
    <property type="match status" value="1"/>
</dbReference>
<dbReference type="STRING" id="545695.TREAZ_2642"/>
<evidence type="ECO:0000313" key="3">
    <source>
        <dbReference type="EMBL" id="AEF80501.1"/>
    </source>
</evidence>